<dbReference type="Proteomes" id="UP000585474">
    <property type="component" value="Unassembled WGS sequence"/>
</dbReference>
<evidence type="ECO:0000256" key="1">
    <source>
        <dbReference type="SAM" id="Coils"/>
    </source>
</evidence>
<dbReference type="EMBL" id="BJWL01000025">
    <property type="protein sequence ID" value="GFZ15805.1"/>
    <property type="molecule type" value="Genomic_DNA"/>
</dbReference>
<organism evidence="3 4">
    <name type="scientific">Actinidia rufa</name>
    <dbReference type="NCBI Taxonomy" id="165716"/>
    <lineage>
        <taxon>Eukaryota</taxon>
        <taxon>Viridiplantae</taxon>
        <taxon>Streptophyta</taxon>
        <taxon>Embryophyta</taxon>
        <taxon>Tracheophyta</taxon>
        <taxon>Spermatophyta</taxon>
        <taxon>Magnoliopsida</taxon>
        <taxon>eudicotyledons</taxon>
        <taxon>Gunneridae</taxon>
        <taxon>Pentapetalae</taxon>
        <taxon>asterids</taxon>
        <taxon>Ericales</taxon>
        <taxon>Actinidiaceae</taxon>
        <taxon>Actinidia</taxon>
    </lineage>
</organism>
<evidence type="ECO:0000313" key="4">
    <source>
        <dbReference type="Proteomes" id="UP000585474"/>
    </source>
</evidence>
<feature type="coiled-coil region" evidence="1">
    <location>
        <begin position="400"/>
        <end position="434"/>
    </location>
</feature>
<keyword evidence="1" id="KW-0175">Coiled coil</keyword>
<comment type="caution">
    <text evidence="3">The sequence shown here is derived from an EMBL/GenBank/DDBJ whole genome shotgun (WGS) entry which is preliminary data.</text>
</comment>
<reference evidence="3 4" key="1">
    <citation type="submission" date="2019-07" db="EMBL/GenBank/DDBJ databases">
        <title>De Novo Assembly of kiwifruit Actinidia rufa.</title>
        <authorList>
            <person name="Sugita-Konishi S."/>
            <person name="Sato K."/>
            <person name="Mori E."/>
            <person name="Abe Y."/>
            <person name="Kisaki G."/>
            <person name="Hamano K."/>
            <person name="Suezawa K."/>
            <person name="Otani M."/>
            <person name="Fukuda T."/>
            <person name="Manabe T."/>
            <person name="Gomi K."/>
            <person name="Tabuchi M."/>
            <person name="Akimitsu K."/>
            <person name="Kataoka I."/>
        </authorList>
    </citation>
    <scope>NUCLEOTIDE SEQUENCE [LARGE SCALE GENOMIC DNA]</scope>
    <source>
        <strain evidence="4">cv. Fuchu</strain>
    </source>
</reference>
<feature type="compositionally biased region" description="Basic and acidic residues" evidence="2">
    <location>
        <begin position="466"/>
        <end position="476"/>
    </location>
</feature>
<feature type="region of interest" description="Disordered" evidence="2">
    <location>
        <begin position="466"/>
        <end position="502"/>
    </location>
</feature>
<proteinExistence type="predicted"/>
<accession>A0A7J0GY95</accession>
<evidence type="ECO:0000256" key="2">
    <source>
        <dbReference type="SAM" id="MobiDB-lite"/>
    </source>
</evidence>
<sequence length="502" mass="55089">MADKVTRLPSSFREDPSSFEGNPSANPLPPIEKEINTMTQYELDHLRESCSILSSIQIKLPESDETIASTHPGKAEEDPIQGTQQCQGVEEEILLYLGGQLGAPLRAILGSWGSKDLEVVGHPNGKDNAENKSAGDAAQVIGDEGESYHSRDEHPRGDHSRDGSVEYTGTIRKGMMKILPHLPYITLLRLLGESPTACPWFGTRWLELELKLGGLVRSTTSPQAQIVWSKCSTPVAKGVVIGEKCPRDEVLDISPTKKGKFASDSKGKGTMSQPEAKKKATKSKATSNKIASKGAMPIMAPGKGTFANSGDVLGLNASMLENPTVAKKVLGGVIPPFNKEKVQKLDLDRAISRLFYGVGQVITHLQIKIAFPHFHSSNKFNFLQVVVLASSIVGRGRELKEEAMTQQARANSAVEELRKLKEDWDATVGRLKKEEVEQAASKYFGKGFDLCKKQVGRLHPELDIHDLEIENELDKEREDDEEENDEEKDEEKGDQDTSTLSP</sequence>
<evidence type="ECO:0000313" key="3">
    <source>
        <dbReference type="EMBL" id="GFZ15805.1"/>
    </source>
</evidence>
<feature type="compositionally biased region" description="Acidic residues" evidence="2">
    <location>
        <begin position="477"/>
        <end position="489"/>
    </location>
</feature>
<feature type="region of interest" description="Disordered" evidence="2">
    <location>
        <begin position="146"/>
        <end position="166"/>
    </location>
</feature>
<protein>
    <submittedName>
        <fullName evidence="3">Uncharacterized protein</fullName>
    </submittedName>
</protein>
<gene>
    <name evidence="3" type="ORF">Acr_25g0002140</name>
</gene>
<feature type="region of interest" description="Disordered" evidence="2">
    <location>
        <begin position="256"/>
        <end position="287"/>
    </location>
</feature>
<dbReference type="AlphaFoldDB" id="A0A7J0GY95"/>
<feature type="compositionally biased region" description="Basic and acidic residues" evidence="2">
    <location>
        <begin position="146"/>
        <end position="164"/>
    </location>
</feature>
<name>A0A7J0GY95_9ERIC</name>
<keyword evidence="4" id="KW-1185">Reference proteome</keyword>
<feature type="compositionally biased region" description="Basic and acidic residues" evidence="2">
    <location>
        <begin position="1"/>
        <end position="16"/>
    </location>
</feature>
<feature type="region of interest" description="Disordered" evidence="2">
    <location>
        <begin position="1"/>
        <end position="29"/>
    </location>
</feature>